<dbReference type="InterPro" id="IPR012128">
    <property type="entry name" value="Phycobilisome_asu/bsu"/>
</dbReference>
<keyword evidence="5 15" id="KW-0602">Photosynthesis</keyword>
<gene>
    <name evidence="16" type="primary">apcF</name>
    <name evidence="16" type="ORF">GlitD10_2239</name>
</gene>
<keyword evidence="10 15" id="KW-0793">Thylakoid</keyword>
<dbReference type="KEGG" id="glt:GlitD10_2239"/>
<dbReference type="PIRSF" id="PIRSF000081">
    <property type="entry name" value="Phycocyanin"/>
    <property type="match status" value="1"/>
</dbReference>
<comment type="similarity">
    <text evidence="2 15">Belongs to the phycobiliprotein family.</text>
</comment>
<evidence type="ECO:0000256" key="3">
    <source>
        <dbReference type="ARBA" id="ARBA00022448"/>
    </source>
</evidence>
<dbReference type="CDD" id="cd12126">
    <property type="entry name" value="APC_beta"/>
    <property type="match status" value="1"/>
</dbReference>
<evidence type="ECO:0000256" key="11">
    <source>
        <dbReference type="ARBA" id="ARBA00023136"/>
    </source>
</evidence>
<feature type="binding site" description="covalent" evidence="13">
    <location>
        <position position="82"/>
    </location>
    <ligand>
        <name>(2R,3E)-phycocyanobilin</name>
        <dbReference type="ChEBI" id="CHEBI:85275"/>
        <label>2</label>
    </ligand>
</feature>
<dbReference type="RefSeq" id="WP_071454992.1">
    <property type="nucleotide sequence ID" value="NZ_CP017675.1"/>
</dbReference>
<accession>A0A1J0AF92</accession>
<dbReference type="Pfam" id="PF00502">
    <property type="entry name" value="Phycobilisome"/>
    <property type="match status" value="1"/>
</dbReference>
<dbReference type="GO" id="GO:0031676">
    <property type="term" value="C:plasma membrane-derived thylakoid membrane"/>
    <property type="evidence" value="ECO:0007669"/>
    <property type="project" value="UniProtKB-SubCell"/>
</dbReference>
<evidence type="ECO:0000256" key="1">
    <source>
        <dbReference type="ARBA" id="ARBA00004170"/>
    </source>
</evidence>
<keyword evidence="12 15" id="KW-0089">Bile pigment</keyword>
<dbReference type="PANTHER" id="PTHR34011">
    <property type="entry name" value="PHYCOBILISOME 32.1 KDA LINKER POLYPEPTIDE, PHYCOCYANIN-ASSOCIATED, ROD 2-RELATED"/>
    <property type="match status" value="1"/>
</dbReference>
<dbReference type="Proteomes" id="UP000180235">
    <property type="component" value="Chromosome"/>
</dbReference>
<dbReference type="STRING" id="1188229.GlitD10_2239"/>
<dbReference type="GO" id="GO:0030089">
    <property type="term" value="C:phycobilisome"/>
    <property type="evidence" value="ECO:0007669"/>
    <property type="project" value="UniProtKB-KW"/>
</dbReference>
<dbReference type="Gene3D" id="1.10.490.20">
    <property type="entry name" value="Phycocyanins"/>
    <property type="match status" value="1"/>
</dbReference>
<dbReference type="GO" id="GO:0015979">
    <property type="term" value="P:photosynthesis"/>
    <property type="evidence" value="ECO:0007669"/>
    <property type="project" value="UniProtKB-KW"/>
</dbReference>
<keyword evidence="8 15" id="KW-0249">Electron transport</keyword>
<evidence type="ECO:0000313" key="17">
    <source>
        <dbReference type="Proteomes" id="UP000180235"/>
    </source>
</evidence>
<organism evidence="16 17">
    <name type="scientific">Gloeomargarita lithophora Alchichica-D10</name>
    <dbReference type="NCBI Taxonomy" id="1188229"/>
    <lineage>
        <taxon>Bacteria</taxon>
        <taxon>Bacillati</taxon>
        <taxon>Cyanobacteriota</taxon>
        <taxon>Cyanophyceae</taxon>
        <taxon>Gloeomargaritales</taxon>
        <taxon>Gloeomargaritaceae</taxon>
        <taxon>Gloeomargarita</taxon>
    </lineage>
</organism>
<keyword evidence="17" id="KW-1185">Reference proteome</keyword>
<evidence type="ECO:0000256" key="12">
    <source>
        <dbReference type="ARBA" id="ARBA00023307"/>
    </source>
</evidence>
<evidence type="ECO:0000256" key="4">
    <source>
        <dbReference type="ARBA" id="ARBA00022481"/>
    </source>
</evidence>
<keyword evidence="11 15" id="KW-0472">Membrane</keyword>
<name>A0A1J0AF92_9CYAN</name>
<keyword evidence="9 15" id="KW-0157">Chromophore</keyword>
<evidence type="ECO:0000256" key="8">
    <source>
        <dbReference type="ARBA" id="ARBA00022982"/>
    </source>
</evidence>
<evidence type="ECO:0000313" key="16">
    <source>
        <dbReference type="EMBL" id="APB34571.1"/>
    </source>
</evidence>
<dbReference type="SUPFAM" id="SSF46458">
    <property type="entry name" value="Globin-like"/>
    <property type="match status" value="1"/>
</dbReference>
<evidence type="ECO:0000256" key="10">
    <source>
        <dbReference type="ARBA" id="ARBA00023078"/>
    </source>
</evidence>
<protein>
    <submittedName>
        <fullName evidence="16">Allophycocyanin subunit beta</fullName>
    </submittedName>
</protein>
<evidence type="ECO:0000256" key="2">
    <source>
        <dbReference type="ARBA" id="ARBA00008182"/>
    </source>
</evidence>
<reference evidence="16 17" key="1">
    <citation type="submission" date="2016-10" db="EMBL/GenBank/DDBJ databases">
        <title>Description of Gloeomargarita lithophora gen. nov., sp. nov., a thylakoid-bearing basal-branching cyanobacterium with intracellular carbonates, and proposal for Gloeomargaritales ord. nov.</title>
        <authorList>
            <person name="Moreira D."/>
            <person name="Tavera R."/>
            <person name="Benzerara K."/>
            <person name="Skouri-Panet F."/>
            <person name="Couradeau E."/>
            <person name="Gerard E."/>
            <person name="Loussert C."/>
            <person name="Novelo E."/>
            <person name="Zivanovic Y."/>
            <person name="Lopez-Garcia P."/>
        </authorList>
    </citation>
    <scope>NUCLEOTIDE SEQUENCE [LARGE SCALE GENOMIC DNA]</scope>
    <source>
        <strain evidence="16 17">D10</strain>
    </source>
</reference>
<proteinExistence type="inferred from homology"/>
<keyword evidence="3 15" id="KW-0813">Transport</keyword>
<keyword evidence="6" id="KW-0042">Antenna complex</keyword>
<dbReference type="OrthoDB" id="512145at2"/>
<feature type="modified residue" description="N4-methylasparagine" evidence="14">
    <location>
        <position position="72"/>
    </location>
</feature>
<evidence type="ECO:0000256" key="9">
    <source>
        <dbReference type="ARBA" id="ARBA00022991"/>
    </source>
</evidence>
<keyword evidence="4" id="KW-0488">Methylation</keyword>
<feature type="binding site" evidence="13">
    <location>
        <position position="72"/>
    </location>
    <ligand>
        <name>(2R,3E)-phycocyanobilin</name>
        <dbReference type="ChEBI" id="CHEBI:85275"/>
        <label>2</label>
    </ligand>
</feature>
<evidence type="ECO:0000256" key="14">
    <source>
        <dbReference type="PIRSR" id="PIRSR000081-2"/>
    </source>
</evidence>
<dbReference type="NCBIfam" id="TIGR01337">
    <property type="entry name" value="apcB"/>
    <property type="match status" value="1"/>
</dbReference>
<dbReference type="AlphaFoldDB" id="A0A1J0AF92"/>
<evidence type="ECO:0000256" key="5">
    <source>
        <dbReference type="ARBA" id="ARBA00022531"/>
    </source>
</evidence>
<evidence type="ECO:0000256" key="15">
    <source>
        <dbReference type="RuleBase" id="RU004438"/>
    </source>
</evidence>
<dbReference type="InterPro" id="IPR038719">
    <property type="entry name" value="Phycobilisome_asu/bsu_sf"/>
</dbReference>
<feature type="binding site" evidence="13">
    <location>
        <position position="77"/>
    </location>
    <ligand>
        <name>(2R,3E)-phycocyanobilin</name>
        <dbReference type="ChEBI" id="CHEBI:85275"/>
        <label>2</label>
    </ligand>
</feature>
<dbReference type="EMBL" id="CP017675">
    <property type="protein sequence ID" value="APB34571.1"/>
    <property type="molecule type" value="Genomic_DNA"/>
</dbReference>
<evidence type="ECO:0000256" key="6">
    <source>
        <dbReference type="ARBA" id="ARBA00022549"/>
    </source>
</evidence>
<sequence>MQDAITSLISRYDVAGRYFDRNGIDRLQSYFDTGMARIQVAQMINGDAANLVRTAASQLFTEQPELIRPGGNAYTTRRYATCLRDMEYFLRYATYALVAGNTDVLDERVLEGLRETYNSLGVPLGPSVRGIQNLKEQVQAMATQAGIGGDFISEPFDHLTQGLSEQDV</sequence>
<comment type="subcellular location">
    <subcellularLocation>
        <location evidence="15">Cellular thylakoid membrane</location>
        <topology evidence="15">Peripheral membrane protein</topology>
        <orientation evidence="15">Cytoplasmic side</orientation>
    </subcellularLocation>
    <subcellularLocation>
        <location evidence="1">Membrane</location>
        <topology evidence="1">Peripheral membrane protein</topology>
    </subcellularLocation>
</comment>
<evidence type="ECO:0000256" key="13">
    <source>
        <dbReference type="PIRSR" id="PIRSR000081-1"/>
    </source>
</evidence>
<dbReference type="PANTHER" id="PTHR34011:SF3">
    <property type="entry name" value="ALLOPHYCOCYANIN BETA CHAIN"/>
    <property type="match status" value="1"/>
</dbReference>
<evidence type="ECO:0000256" key="7">
    <source>
        <dbReference type="ARBA" id="ARBA00022738"/>
    </source>
</evidence>
<dbReference type="InterPro" id="IPR006245">
    <property type="entry name" value="Allophycocyanin_b"/>
</dbReference>
<dbReference type="InterPro" id="IPR009050">
    <property type="entry name" value="Globin-like_sf"/>
</dbReference>
<keyword evidence="7 15" id="KW-0605">Phycobilisome</keyword>